<sequence length="193" mass="20763">MEAGGRAKRWGGFKKRRRWVLLGLVVVVVVVWLAVVRPYAAGVPADVASLRTLCEPGTGEQSYSRVDAYTGPAPHPIVVFAPNRPDFPDYTSAGSSSAGSVQLVGCRRPVDPRRPGPQLSCFYGDATPASIDQGRFPVDVYEVRTGRRVTSVVVDGRVRCPAVYPEDAHVDTEPEDADYAAVLAPLVNGEVRG</sequence>
<reference evidence="2 3" key="1">
    <citation type="journal article" date="2015" name="Int. J. Syst. Evol. Microbiol.">
        <title>Amycolatopsis rhabdoformis sp. nov., an actinomycete isolated from a tropical forest soil.</title>
        <authorList>
            <person name="Souza W.R."/>
            <person name="Silva R.E."/>
            <person name="Goodfellow M."/>
            <person name="Busarakam K."/>
            <person name="Figueiro F.S."/>
            <person name="Ferreira D."/>
            <person name="Rodrigues-Filho E."/>
            <person name="Moraes L.A.B."/>
            <person name="Zucchi T.D."/>
        </authorList>
    </citation>
    <scope>NUCLEOTIDE SEQUENCE [LARGE SCALE GENOMIC DNA]</scope>
    <source>
        <strain evidence="2 3">NCIMB 14900</strain>
    </source>
</reference>
<feature type="transmembrane region" description="Helical" evidence="1">
    <location>
        <begin position="20"/>
        <end position="40"/>
    </location>
</feature>
<keyword evidence="1" id="KW-1133">Transmembrane helix</keyword>
<accession>A0ABZ1IGU6</accession>
<dbReference type="Proteomes" id="UP001330812">
    <property type="component" value="Chromosome"/>
</dbReference>
<evidence type="ECO:0008006" key="4">
    <source>
        <dbReference type="Google" id="ProtNLM"/>
    </source>
</evidence>
<name>A0ABZ1IGU6_9PSEU</name>
<organism evidence="2 3">
    <name type="scientific">Amycolatopsis rhabdoformis</name>
    <dbReference type="NCBI Taxonomy" id="1448059"/>
    <lineage>
        <taxon>Bacteria</taxon>
        <taxon>Bacillati</taxon>
        <taxon>Actinomycetota</taxon>
        <taxon>Actinomycetes</taxon>
        <taxon>Pseudonocardiales</taxon>
        <taxon>Pseudonocardiaceae</taxon>
        <taxon>Amycolatopsis</taxon>
    </lineage>
</organism>
<evidence type="ECO:0000256" key="1">
    <source>
        <dbReference type="SAM" id="Phobius"/>
    </source>
</evidence>
<protein>
    <recommendedName>
        <fullName evidence="4">Secreted protein</fullName>
    </recommendedName>
</protein>
<evidence type="ECO:0000313" key="3">
    <source>
        <dbReference type="Proteomes" id="UP001330812"/>
    </source>
</evidence>
<dbReference type="EMBL" id="CP142149">
    <property type="protein sequence ID" value="WSE33644.1"/>
    <property type="molecule type" value="Genomic_DNA"/>
</dbReference>
<dbReference type="RefSeq" id="WP_326836443.1">
    <property type="nucleotide sequence ID" value="NZ_CP142149.1"/>
</dbReference>
<keyword evidence="1" id="KW-0472">Membrane</keyword>
<evidence type="ECO:0000313" key="2">
    <source>
        <dbReference type="EMBL" id="WSE33644.1"/>
    </source>
</evidence>
<keyword evidence="1" id="KW-0812">Transmembrane</keyword>
<proteinExistence type="predicted"/>
<gene>
    <name evidence="2" type="ORF">VSH64_16280</name>
</gene>
<keyword evidence="3" id="KW-1185">Reference proteome</keyword>